<evidence type="ECO:0000313" key="1">
    <source>
        <dbReference type="EMBL" id="MPC63430.1"/>
    </source>
</evidence>
<accession>A0A5B7GTR7</accession>
<comment type="caution">
    <text evidence="1">The sequence shown here is derived from an EMBL/GenBank/DDBJ whole genome shotgun (WGS) entry which is preliminary data.</text>
</comment>
<dbReference type="AlphaFoldDB" id="A0A5B7GTR7"/>
<protein>
    <submittedName>
        <fullName evidence="1">Uncharacterized protein</fullName>
    </submittedName>
</protein>
<evidence type="ECO:0000313" key="2">
    <source>
        <dbReference type="Proteomes" id="UP000324222"/>
    </source>
</evidence>
<reference evidence="1 2" key="1">
    <citation type="submission" date="2019-05" db="EMBL/GenBank/DDBJ databases">
        <title>Another draft genome of Portunus trituberculatus and its Hox gene families provides insights of decapod evolution.</title>
        <authorList>
            <person name="Jeong J.-H."/>
            <person name="Song I."/>
            <person name="Kim S."/>
            <person name="Choi T."/>
            <person name="Kim D."/>
            <person name="Ryu S."/>
            <person name="Kim W."/>
        </authorList>
    </citation>
    <scope>NUCLEOTIDE SEQUENCE [LARGE SCALE GENOMIC DNA]</scope>
    <source>
        <tissue evidence="1">Muscle</tissue>
    </source>
</reference>
<gene>
    <name evidence="1" type="ORF">E2C01_057528</name>
</gene>
<sequence>MISSFLCEEHYRGSSPSLYIDNVLQRQICCQDVLVRSLAMQRRTKGILPTLTVHPGLLQFLSK</sequence>
<dbReference type="EMBL" id="VSRR010020799">
    <property type="protein sequence ID" value="MPC63430.1"/>
    <property type="molecule type" value="Genomic_DNA"/>
</dbReference>
<organism evidence="1 2">
    <name type="scientific">Portunus trituberculatus</name>
    <name type="common">Swimming crab</name>
    <name type="synonym">Neptunus trituberculatus</name>
    <dbReference type="NCBI Taxonomy" id="210409"/>
    <lineage>
        <taxon>Eukaryota</taxon>
        <taxon>Metazoa</taxon>
        <taxon>Ecdysozoa</taxon>
        <taxon>Arthropoda</taxon>
        <taxon>Crustacea</taxon>
        <taxon>Multicrustacea</taxon>
        <taxon>Malacostraca</taxon>
        <taxon>Eumalacostraca</taxon>
        <taxon>Eucarida</taxon>
        <taxon>Decapoda</taxon>
        <taxon>Pleocyemata</taxon>
        <taxon>Brachyura</taxon>
        <taxon>Eubrachyura</taxon>
        <taxon>Portunoidea</taxon>
        <taxon>Portunidae</taxon>
        <taxon>Portuninae</taxon>
        <taxon>Portunus</taxon>
    </lineage>
</organism>
<name>A0A5B7GTR7_PORTR</name>
<dbReference type="Proteomes" id="UP000324222">
    <property type="component" value="Unassembled WGS sequence"/>
</dbReference>
<proteinExistence type="predicted"/>
<keyword evidence="2" id="KW-1185">Reference proteome</keyword>